<dbReference type="EMBL" id="LXQA010162317">
    <property type="protein sequence ID" value="MCI27918.1"/>
    <property type="molecule type" value="Genomic_DNA"/>
</dbReference>
<keyword evidence="2" id="KW-1185">Reference proteome</keyword>
<organism evidence="1 2">
    <name type="scientific">Trifolium medium</name>
    <dbReference type="NCBI Taxonomy" id="97028"/>
    <lineage>
        <taxon>Eukaryota</taxon>
        <taxon>Viridiplantae</taxon>
        <taxon>Streptophyta</taxon>
        <taxon>Embryophyta</taxon>
        <taxon>Tracheophyta</taxon>
        <taxon>Spermatophyta</taxon>
        <taxon>Magnoliopsida</taxon>
        <taxon>eudicotyledons</taxon>
        <taxon>Gunneridae</taxon>
        <taxon>Pentapetalae</taxon>
        <taxon>rosids</taxon>
        <taxon>fabids</taxon>
        <taxon>Fabales</taxon>
        <taxon>Fabaceae</taxon>
        <taxon>Papilionoideae</taxon>
        <taxon>50 kb inversion clade</taxon>
        <taxon>NPAAA clade</taxon>
        <taxon>Hologalegina</taxon>
        <taxon>IRL clade</taxon>
        <taxon>Trifolieae</taxon>
        <taxon>Trifolium</taxon>
    </lineage>
</organism>
<evidence type="ECO:0000313" key="1">
    <source>
        <dbReference type="EMBL" id="MCI27918.1"/>
    </source>
</evidence>
<sequence>MFSCLSATLSLTHGSLSSPTPSLLLTGAEEVVVVVVVAGVNAWW</sequence>
<proteinExistence type="predicted"/>
<name>A0A392QUE6_9FABA</name>
<feature type="non-terminal residue" evidence="1">
    <location>
        <position position="44"/>
    </location>
</feature>
<dbReference type="Proteomes" id="UP000265520">
    <property type="component" value="Unassembled WGS sequence"/>
</dbReference>
<protein>
    <submittedName>
        <fullName evidence="1">Uncharacterized protein</fullName>
    </submittedName>
</protein>
<reference evidence="1 2" key="1">
    <citation type="journal article" date="2018" name="Front. Plant Sci.">
        <title>Red Clover (Trifolium pratense) and Zigzag Clover (T. medium) - A Picture of Genomic Similarities and Differences.</title>
        <authorList>
            <person name="Dluhosova J."/>
            <person name="Istvanek J."/>
            <person name="Nedelnik J."/>
            <person name="Repkova J."/>
        </authorList>
    </citation>
    <scope>NUCLEOTIDE SEQUENCE [LARGE SCALE GENOMIC DNA]</scope>
    <source>
        <strain evidence="2">cv. 10/8</strain>
        <tissue evidence="1">Leaf</tissue>
    </source>
</reference>
<accession>A0A392QUE6</accession>
<comment type="caution">
    <text evidence="1">The sequence shown here is derived from an EMBL/GenBank/DDBJ whole genome shotgun (WGS) entry which is preliminary data.</text>
</comment>
<dbReference type="AlphaFoldDB" id="A0A392QUE6"/>
<evidence type="ECO:0000313" key="2">
    <source>
        <dbReference type="Proteomes" id="UP000265520"/>
    </source>
</evidence>